<evidence type="ECO:0000313" key="2">
    <source>
        <dbReference type="Proteomes" id="UP000236340"/>
    </source>
</evidence>
<accession>A0A2K2H6C9</accession>
<dbReference type="EMBL" id="PPFX01000047">
    <property type="protein sequence ID" value="PNU18872.1"/>
    <property type="molecule type" value="Genomic_DNA"/>
</dbReference>
<name>A0A2K2H6C9_9BACT</name>
<dbReference type="OrthoDB" id="129834at2"/>
<dbReference type="RefSeq" id="WP_103116601.1">
    <property type="nucleotide sequence ID" value="NZ_PPFX01000047.1"/>
</dbReference>
<sequence>MSQKMPTTGGPIESNCSRCEGVTNHIVVAMVGEKVVRVECNCCGTTHAYRAPKQLKTATPRKKAVAPRKSAAKKAAKDEVAWQQEVAVLDPGKAVVYAMDAVLGKGQLVSHPTFGLGLVTEIVVPNKAQILFESGRKLLRCALSS</sequence>
<gene>
    <name evidence="1" type="ORF">C2E25_15335</name>
</gene>
<comment type="caution">
    <text evidence="1">The sequence shown here is derived from an EMBL/GenBank/DDBJ whole genome shotgun (WGS) entry which is preliminary data.</text>
</comment>
<dbReference type="Proteomes" id="UP000236340">
    <property type="component" value="Unassembled WGS sequence"/>
</dbReference>
<organism evidence="1 2">
    <name type="scientific">Geothermobacter hydrogeniphilus</name>
    <dbReference type="NCBI Taxonomy" id="1969733"/>
    <lineage>
        <taxon>Bacteria</taxon>
        <taxon>Pseudomonadati</taxon>
        <taxon>Thermodesulfobacteriota</taxon>
        <taxon>Desulfuromonadia</taxon>
        <taxon>Desulfuromonadales</taxon>
        <taxon>Geothermobacteraceae</taxon>
        <taxon>Geothermobacter</taxon>
    </lineage>
</organism>
<dbReference type="AlphaFoldDB" id="A0A2K2H6C9"/>
<evidence type="ECO:0000313" key="1">
    <source>
        <dbReference type="EMBL" id="PNU18872.1"/>
    </source>
</evidence>
<protein>
    <submittedName>
        <fullName evidence="1">Uncharacterized protein</fullName>
    </submittedName>
</protein>
<reference evidence="1 2" key="1">
    <citation type="journal article" date="2018" name="Genome Announc.">
        <title>Genome Sequence of Geothermobacter sp. HR-1 Iron Reducer from the Loihi Seamount.</title>
        <authorList>
            <person name="Smith H."/>
            <person name="Abuyen K."/>
            <person name="Tremblay J."/>
            <person name="Savalia P."/>
            <person name="Perez-Rodriguez I."/>
            <person name="Emerson D."/>
            <person name="Tully B."/>
            <person name="Amend J."/>
        </authorList>
    </citation>
    <scope>NUCLEOTIDE SEQUENCE [LARGE SCALE GENOMIC DNA]</scope>
    <source>
        <strain evidence="1 2">HR-1</strain>
    </source>
</reference>
<proteinExistence type="predicted"/>